<protein>
    <submittedName>
        <fullName evidence="10">Zn-dependent protease</fullName>
    </submittedName>
</protein>
<dbReference type="PROSITE" id="PS51257">
    <property type="entry name" value="PROKAR_LIPOPROTEIN"/>
    <property type="match status" value="1"/>
</dbReference>
<keyword evidence="2" id="KW-0479">Metal-binding</keyword>
<dbReference type="Proteomes" id="UP000576152">
    <property type="component" value="Unassembled WGS sequence"/>
</dbReference>
<dbReference type="GO" id="GO:0008233">
    <property type="term" value="F:peptidase activity"/>
    <property type="evidence" value="ECO:0007669"/>
    <property type="project" value="UniProtKB-KW"/>
</dbReference>
<accession>A0ABR6HM71</accession>
<evidence type="ECO:0000256" key="8">
    <source>
        <dbReference type="SAM" id="SignalP"/>
    </source>
</evidence>
<name>A0ABR6HM71_9RHOB</name>
<feature type="chain" id="PRO_5045797268" evidence="8">
    <location>
        <begin position="21"/>
        <end position="259"/>
    </location>
</feature>
<dbReference type="RefSeq" id="WP_246391122.1">
    <property type="nucleotide sequence ID" value="NZ_JACIBX010000003.1"/>
</dbReference>
<dbReference type="EMBL" id="JACIBX010000003">
    <property type="protein sequence ID" value="MBB3711652.1"/>
    <property type="molecule type" value="Genomic_DNA"/>
</dbReference>
<comment type="similarity">
    <text evidence="6">Belongs to the peptidase M48 family.</text>
</comment>
<feature type="domain" description="Peptidase M48" evidence="9">
    <location>
        <begin position="80"/>
        <end position="254"/>
    </location>
</feature>
<feature type="signal peptide" evidence="8">
    <location>
        <begin position="1"/>
        <end position="20"/>
    </location>
</feature>
<sequence>MLSRLSPFALVAALGLSACAPPVVVATGPQRTTTVTGPALPRSTPAEVTISKGPGPVSNPEAARSAARNFVQVVERLEPVAEQVCRANAPNLDCDFRIVVDDRPGQPANAFQTRDARGRPLLAFTVALLGEVQNADELAFVLSHEAAHHIAGHLDRQSRNATIGATVFGQLAGGLAGGNEGLVRTAQQIGAGVGARSYSKDFELEADALGATIAQRAGYDAVKGAQFFLRIPDPGDRLLGTHPPNSQRMEIVRRTVAGL</sequence>
<dbReference type="InterPro" id="IPR001915">
    <property type="entry name" value="Peptidase_M48"/>
</dbReference>
<evidence type="ECO:0000256" key="4">
    <source>
        <dbReference type="ARBA" id="ARBA00022833"/>
    </source>
</evidence>
<evidence type="ECO:0000256" key="6">
    <source>
        <dbReference type="RuleBase" id="RU003983"/>
    </source>
</evidence>
<dbReference type="PANTHER" id="PTHR22726">
    <property type="entry name" value="METALLOENDOPEPTIDASE OMA1"/>
    <property type="match status" value="1"/>
</dbReference>
<evidence type="ECO:0000259" key="9">
    <source>
        <dbReference type="Pfam" id="PF01435"/>
    </source>
</evidence>
<evidence type="ECO:0000256" key="5">
    <source>
        <dbReference type="ARBA" id="ARBA00023049"/>
    </source>
</evidence>
<keyword evidence="4 6" id="KW-0862">Zinc</keyword>
<dbReference type="CDD" id="cd07324">
    <property type="entry name" value="M48C_Oma1-like"/>
    <property type="match status" value="1"/>
</dbReference>
<proteinExistence type="inferred from homology"/>
<evidence type="ECO:0000256" key="1">
    <source>
        <dbReference type="ARBA" id="ARBA00022670"/>
    </source>
</evidence>
<keyword evidence="8" id="KW-0732">Signal</keyword>
<comment type="caution">
    <text evidence="10">The sequence shown here is derived from an EMBL/GenBank/DDBJ whole genome shotgun (WGS) entry which is preliminary data.</text>
</comment>
<evidence type="ECO:0000256" key="3">
    <source>
        <dbReference type="ARBA" id="ARBA00022801"/>
    </source>
</evidence>
<organism evidence="10 11">
    <name type="scientific">Limimaricola variabilis</name>
    <dbReference type="NCBI Taxonomy" id="1492771"/>
    <lineage>
        <taxon>Bacteria</taxon>
        <taxon>Pseudomonadati</taxon>
        <taxon>Pseudomonadota</taxon>
        <taxon>Alphaproteobacteria</taxon>
        <taxon>Rhodobacterales</taxon>
        <taxon>Paracoccaceae</taxon>
        <taxon>Limimaricola</taxon>
    </lineage>
</organism>
<evidence type="ECO:0000313" key="11">
    <source>
        <dbReference type="Proteomes" id="UP000576152"/>
    </source>
</evidence>
<reference evidence="10 11" key="1">
    <citation type="submission" date="2020-08" db="EMBL/GenBank/DDBJ databases">
        <title>Genomic Encyclopedia of Type Strains, Phase III (KMG-III): the genomes of soil and plant-associated and newly described type strains.</title>
        <authorList>
            <person name="Whitman W."/>
        </authorList>
    </citation>
    <scope>NUCLEOTIDE SEQUENCE [LARGE SCALE GENOMIC DNA]</scope>
    <source>
        <strain evidence="10 11">CECT 8572</strain>
    </source>
</reference>
<keyword evidence="5 6" id="KW-0482">Metalloprotease</keyword>
<dbReference type="PANTHER" id="PTHR22726:SF1">
    <property type="entry name" value="METALLOENDOPEPTIDASE OMA1, MITOCHONDRIAL"/>
    <property type="match status" value="1"/>
</dbReference>
<evidence type="ECO:0000313" key="10">
    <source>
        <dbReference type="EMBL" id="MBB3711652.1"/>
    </source>
</evidence>
<dbReference type="InterPro" id="IPR051156">
    <property type="entry name" value="Mito/Outer_Membr_Metalloprot"/>
</dbReference>
<keyword evidence="11" id="KW-1185">Reference proteome</keyword>
<dbReference type="Pfam" id="PF01435">
    <property type="entry name" value="Peptidase_M48"/>
    <property type="match status" value="1"/>
</dbReference>
<feature type="region of interest" description="Disordered" evidence="7">
    <location>
        <begin position="30"/>
        <end position="60"/>
    </location>
</feature>
<keyword evidence="1 6" id="KW-0645">Protease</keyword>
<evidence type="ECO:0000256" key="2">
    <source>
        <dbReference type="ARBA" id="ARBA00022723"/>
    </source>
</evidence>
<keyword evidence="3 6" id="KW-0378">Hydrolase</keyword>
<evidence type="ECO:0000256" key="7">
    <source>
        <dbReference type="SAM" id="MobiDB-lite"/>
    </source>
</evidence>
<comment type="cofactor">
    <cofactor evidence="6">
        <name>Zn(2+)</name>
        <dbReference type="ChEBI" id="CHEBI:29105"/>
    </cofactor>
    <text evidence="6">Binds 1 zinc ion per subunit.</text>
</comment>
<gene>
    <name evidence="10" type="ORF">FHS00_001223</name>
</gene>
<dbReference type="GO" id="GO:0006508">
    <property type="term" value="P:proteolysis"/>
    <property type="evidence" value="ECO:0007669"/>
    <property type="project" value="UniProtKB-KW"/>
</dbReference>
<dbReference type="Gene3D" id="3.30.2010.10">
    <property type="entry name" value="Metalloproteases ('zincins'), catalytic domain"/>
    <property type="match status" value="1"/>
</dbReference>